<protein>
    <submittedName>
        <fullName evidence="2">TAXI family TRAP transporter solute-binding subunit</fullName>
    </submittedName>
</protein>
<evidence type="ECO:0000313" key="2">
    <source>
        <dbReference type="EMBL" id="TQV83244.1"/>
    </source>
</evidence>
<dbReference type="SUPFAM" id="SSF53850">
    <property type="entry name" value="Periplasmic binding protein-like II"/>
    <property type="match status" value="1"/>
</dbReference>
<evidence type="ECO:0000256" key="1">
    <source>
        <dbReference type="SAM" id="SignalP"/>
    </source>
</evidence>
<dbReference type="Gene3D" id="3.40.190.10">
    <property type="entry name" value="Periplasmic binding protein-like II"/>
    <property type="match status" value="2"/>
</dbReference>
<dbReference type="OrthoDB" id="8477520at2"/>
<dbReference type="CDD" id="cd13520">
    <property type="entry name" value="PBP2_TAXI_TRAP"/>
    <property type="match status" value="1"/>
</dbReference>
<dbReference type="PANTHER" id="PTHR42941:SF1">
    <property type="entry name" value="SLL1037 PROTEIN"/>
    <property type="match status" value="1"/>
</dbReference>
<evidence type="ECO:0000313" key="3">
    <source>
        <dbReference type="Proteomes" id="UP000315252"/>
    </source>
</evidence>
<dbReference type="InterPro" id="IPR011852">
    <property type="entry name" value="TRAP_TAXI"/>
</dbReference>
<accession>A0A545U1C5</accession>
<dbReference type="Pfam" id="PF16868">
    <property type="entry name" value="NMT1_3"/>
    <property type="match status" value="1"/>
</dbReference>
<keyword evidence="1" id="KW-0732">Signal</keyword>
<reference evidence="2 3" key="1">
    <citation type="submission" date="2019-06" db="EMBL/GenBank/DDBJ databases">
        <title>Whole genome sequence for Rhodospirillaceae sp. R148.</title>
        <authorList>
            <person name="Wang G."/>
        </authorList>
    </citation>
    <scope>NUCLEOTIDE SEQUENCE [LARGE SCALE GENOMIC DNA]</scope>
    <source>
        <strain evidence="2 3">R148</strain>
    </source>
</reference>
<organism evidence="2 3">
    <name type="scientific">Denitrobaculum tricleocarpae</name>
    <dbReference type="NCBI Taxonomy" id="2591009"/>
    <lineage>
        <taxon>Bacteria</taxon>
        <taxon>Pseudomonadati</taxon>
        <taxon>Pseudomonadota</taxon>
        <taxon>Alphaproteobacteria</taxon>
        <taxon>Rhodospirillales</taxon>
        <taxon>Rhodospirillaceae</taxon>
        <taxon>Denitrobaculum</taxon>
    </lineage>
</organism>
<dbReference type="Proteomes" id="UP000315252">
    <property type="component" value="Unassembled WGS sequence"/>
</dbReference>
<feature type="signal peptide" evidence="1">
    <location>
        <begin position="1"/>
        <end position="20"/>
    </location>
</feature>
<dbReference type="NCBIfam" id="TIGR02122">
    <property type="entry name" value="TRAP_TAXI"/>
    <property type="match status" value="1"/>
</dbReference>
<name>A0A545U1C5_9PROT</name>
<keyword evidence="3" id="KW-1185">Reference proteome</keyword>
<dbReference type="EMBL" id="VHSH01000001">
    <property type="protein sequence ID" value="TQV83244.1"/>
    <property type="molecule type" value="Genomic_DNA"/>
</dbReference>
<comment type="caution">
    <text evidence="2">The sequence shown here is derived from an EMBL/GenBank/DDBJ whole genome shotgun (WGS) entry which is preliminary data.</text>
</comment>
<proteinExistence type="predicted"/>
<dbReference type="AlphaFoldDB" id="A0A545U1C5"/>
<sequence>MSVTVFAVFLGLLSWSSSWAEDISFFRIGTGSTGGTYFPVGGILANAISNPPGSRACNRGGSCGVPGLIAVAQSTEGSVENVKQLGAGLLDSGFSQADVSFWAYRGEGLFKEQGGIPGLRAIANLFPESVHLVVRRNSGIRSVRDLKGLRISIDLEGSGTQVDALLILEAYGIGVEDFDAVSVPSGIAADMLRAEELDGFFIVAGTPVNAVKFLAADSLVTLVPIAGKEAETLRQAYPFFAQETVAAGTYFNVPATRTLSVGAQWLVTDAADEELIYQVTRALWHENTRKMLMRGHPKGRLITIDTAISGLGVPLHDGARRYYREIGVIE</sequence>
<dbReference type="PANTHER" id="PTHR42941">
    <property type="entry name" value="SLL1037 PROTEIN"/>
    <property type="match status" value="1"/>
</dbReference>
<feature type="chain" id="PRO_5021903816" evidence="1">
    <location>
        <begin position="21"/>
        <end position="330"/>
    </location>
</feature>
<gene>
    <name evidence="2" type="ORF">FKG95_01180</name>
</gene>